<gene>
    <name evidence="4" type="ORF">H4W30_007593</name>
</gene>
<comment type="caution">
    <text evidence="4">The sequence shown here is derived from an EMBL/GenBank/DDBJ whole genome shotgun (WGS) entry which is preliminary data.</text>
</comment>
<sequence length="454" mass="50069">MGRRKYTEAERAERAAADNELSEQASAVLADPHALLKVVDQLASIRSPKIHRFSLRNQVLLLKQAEERGVLLIDVDTFKGWRNRGRAVRRGEVGYRVTVPKGREQTGEASETAEFEGAAEQGGEGEQTKTLFRMFPFFDISQTDGFDEDQPGYDAETIENVTSVLHASLVDQLERFGYTITTGDVPGAVVTADPPTVTVPEGLAVEDLAVALGSILSLPPKERPRQRPAERWTAGDAGCISTTADGIPKTKVRLDLGEDYGTATAWVHDQWETGTTVYDVKASRVSGMITVTSSDATQTDLFAAAMVAFGDWSKEDHYRIEDAPGAPVINGVDVVGRTRGITRDRAQVITRRTMNIRKPDKWRSTEEAPQKTADRAAAVVRAILRHWLLREDLDTLHAARARFEAPTFQRDAEHIARQLDQQLADLTAERDQHAATAARYAALAETDPQQTEQP</sequence>
<keyword evidence="1" id="KW-0175">Coiled coil</keyword>
<organism evidence="4 5">
    <name type="scientific">Amycolatopsis roodepoortensis</name>
    <dbReference type="NCBI Taxonomy" id="700274"/>
    <lineage>
        <taxon>Bacteria</taxon>
        <taxon>Bacillati</taxon>
        <taxon>Actinomycetota</taxon>
        <taxon>Actinomycetes</taxon>
        <taxon>Pseudonocardiales</taxon>
        <taxon>Pseudonocardiaceae</taxon>
        <taxon>Amycolatopsis</taxon>
    </lineage>
</organism>
<protein>
    <recommendedName>
        <fullName evidence="3">N-terminal domain-containing protein</fullName>
    </recommendedName>
</protein>
<feature type="domain" description="N-terminal" evidence="3">
    <location>
        <begin position="50"/>
        <end position="129"/>
    </location>
</feature>
<feature type="region of interest" description="Disordered" evidence="2">
    <location>
        <begin position="102"/>
        <end position="124"/>
    </location>
</feature>
<evidence type="ECO:0000313" key="4">
    <source>
        <dbReference type="EMBL" id="MBE1580512.1"/>
    </source>
</evidence>
<keyword evidence="5" id="KW-1185">Reference proteome</keyword>
<feature type="coiled-coil region" evidence="1">
    <location>
        <begin position="409"/>
        <end position="436"/>
    </location>
</feature>
<dbReference type="RefSeq" id="WP_192747075.1">
    <property type="nucleotide sequence ID" value="NZ_JADBEJ010000007.1"/>
</dbReference>
<dbReference type="EMBL" id="JADBEJ010000007">
    <property type="protein sequence ID" value="MBE1580512.1"/>
    <property type="molecule type" value="Genomic_DNA"/>
</dbReference>
<dbReference type="Pfam" id="PF08401">
    <property type="entry name" value="ArdcN"/>
    <property type="match status" value="1"/>
</dbReference>
<evidence type="ECO:0000256" key="2">
    <source>
        <dbReference type="SAM" id="MobiDB-lite"/>
    </source>
</evidence>
<evidence type="ECO:0000256" key="1">
    <source>
        <dbReference type="SAM" id="Coils"/>
    </source>
</evidence>
<proteinExistence type="predicted"/>
<dbReference type="InterPro" id="IPR013610">
    <property type="entry name" value="ArdC_N"/>
</dbReference>
<accession>A0ABR9LJP7</accession>
<evidence type="ECO:0000313" key="5">
    <source>
        <dbReference type="Proteomes" id="UP000656548"/>
    </source>
</evidence>
<evidence type="ECO:0000259" key="3">
    <source>
        <dbReference type="Pfam" id="PF08401"/>
    </source>
</evidence>
<name>A0ABR9LJP7_9PSEU</name>
<reference evidence="4 5" key="1">
    <citation type="submission" date="2020-10" db="EMBL/GenBank/DDBJ databases">
        <title>Sequencing the genomes of 1000 actinobacteria strains.</title>
        <authorList>
            <person name="Klenk H.-P."/>
        </authorList>
    </citation>
    <scope>NUCLEOTIDE SEQUENCE [LARGE SCALE GENOMIC DNA]</scope>
    <source>
        <strain evidence="4 5">DSM 46661</strain>
    </source>
</reference>
<dbReference type="Proteomes" id="UP000656548">
    <property type="component" value="Unassembled WGS sequence"/>
</dbReference>